<name>A0A9Q9EKT8_9PEZI</name>
<keyword evidence="1" id="KW-1133">Transmembrane helix</keyword>
<dbReference type="AlphaFoldDB" id="A0A9Q9EKT8"/>
<keyword evidence="3" id="KW-1185">Reference proteome</keyword>
<evidence type="ECO:0000313" key="3">
    <source>
        <dbReference type="Proteomes" id="UP001056384"/>
    </source>
</evidence>
<reference evidence="2" key="1">
    <citation type="submission" date="2022-06" db="EMBL/GenBank/DDBJ databases">
        <title>Complete genome sequences of two strains of the flax pathogen Septoria linicola.</title>
        <authorList>
            <person name="Lapalu N."/>
            <person name="Simon A."/>
            <person name="Demenou B."/>
            <person name="Paumier D."/>
            <person name="Guillot M.-P."/>
            <person name="Gout L."/>
            <person name="Valade R."/>
        </authorList>
    </citation>
    <scope>NUCLEOTIDE SEQUENCE</scope>
    <source>
        <strain evidence="2">SE15195</strain>
    </source>
</reference>
<accession>A0A9Q9EKT8</accession>
<feature type="transmembrane region" description="Helical" evidence="1">
    <location>
        <begin position="23"/>
        <end position="41"/>
    </location>
</feature>
<evidence type="ECO:0000256" key="1">
    <source>
        <dbReference type="SAM" id="Phobius"/>
    </source>
</evidence>
<dbReference type="InterPro" id="IPR039961">
    <property type="entry name" value="Nuo9.5"/>
</dbReference>
<dbReference type="OrthoDB" id="2093409at2759"/>
<gene>
    <name evidence="2" type="ORF">Slin15195_G060170</name>
</gene>
<dbReference type="PANTHER" id="PTHR38488">
    <property type="entry name" value="OXIDOREDUCTASE 9.5 KDA SUBUNIT, PUTATIVE (AFU_ORTHOLOGUE AFUA_5G08980)-RELATED"/>
    <property type="match status" value="1"/>
</dbReference>
<sequence length="75" mass="8357">MAPVSFWQAPGTWIHYMARRKPALFWSVVVGSLGPVAVVVVPPMRHRFGDGPRNTIPLTYPIPKGKRVIPTGYDD</sequence>
<dbReference type="EMBL" id="CP099421">
    <property type="protein sequence ID" value="USW52698.1"/>
    <property type="molecule type" value="Genomic_DNA"/>
</dbReference>
<keyword evidence="1" id="KW-0812">Transmembrane</keyword>
<keyword evidence="1" id="KW-0472">Membrane</keyword>
<dbReference type="PANTHER" id="PTHR38488:SF1">
    <property type="entry name" value="OXIDOREDUCTASE 9.5 KDA SUBUNIT, PUTATIVE (AFU_ORTHOLOGUE AFUA_5G08980)-RELATED"/>
    <property type="match status" value="1"/>
</dbReference>
<evidence type="ECO:0000313" key="2">
    <source>
        <dbReference type="EMBL" id="USW52698.1"/>
    </source>
</evidence>
<dbReference type="Proteomes" id="UP001056384">
    <property type="component" value="Chromosome 4"/>
</dbReference>
<dbReference type="CDD" id="cd22903">
    <property type="entry name" value="NI9M"/>
    <property type="match status" value="1"/>
</dbReference>
<organism evidence="2 3">
    <name type="scientific">Septoria linicola</name>
    <dbReference type="NCBI Taxonomy" id="215465"/>
    <lineage>
        <taxon>Eukaryota</taxon>
        <taxon>Fungi</taxon>
        <taxon>Dikarya</taxon>
        <taxon>Ascomycota</taxon>
        <taxon>Pezizomycotina</taxon>
        <taxon>Dothideomycetes</taxon>
        <taxon>Dothideomycetidae</taxon>
        <taxon>Mycosphaerellales</taxon>
        <taxon>Mycosphaerellaceae</taxon>
        <taxon>Septoria</taxon>
    </lineage>
</organism>
<proteinExistence type="predicted"/>
<protein>
    <submittedName>
        <fullName evidence="2">NADH-ubiquinone oxidoreductase 9.5kDa subunit</fullName>
    </submittedName>
</protein>